<feature type="domain" description="SF4 helicase" evidence="2">
    <location>
        <begin position="28"/>
        <end position="325"/>
    </location>
</feature>
<organism evidence="3 4">
    <name type="scientific">Streptomyces capitiformicae</name>
    <dbReference type="NCBI Taxonomy" id="2014920"/>
    <lineage>
        <taxon>Bacteria</taxon>
        <taxon>Bacillati</taxon>
        <taxon>Actinomycetota</taxon>
        <taxon>Actinomycetes</taxon>
        <taxon>Kitasatosporales</taxon>
        <taxon>Streptomycetaceae</taxon>
        <taxon>Streptomyces</taxon>
    </lineage>
</organism>
<evidence type="ECO:0000259" key="2">
    <source>
        <dbReference type="PROSITE" id="PS51199"/>
    </source>
</evidence>
<name>A0A919DCN1_9ACTN</name>
<reference evidence="3" key="1">
    <citation type="journal article" date="2014" name="Int. J. Syst. Evol. Microbiol.">
        <title>Complete genome sequence of Corynebacterium casei LMG S-19264T (=DSM 44701T), isolated from a smear-ripened cheese.</title>
        <authorList>
            <consortium name="US DOE Joint Genome Institute (JGI-PGF)"/>
            <person name="Walter F."/>
            <person name="Albersmeier A."/>
            <person name="Kalinowski J."/>
            <person name="Ruckert C."/>
        </authorList>
    </citation>
    <scope>NUCLEOTIDE SEQUENCE</scope>
    <source>
        <strain evidence="3">CGMCC 4.7403</strain>
    </source>
</reference>
<dbReference type="InterPro" id="IPR007694">
    <property type="entry name" value="DNA_helicase_DnaB-like_C"/>
</dbReference>
<keyword evidence="4" id="KW-1185">Reference proteome</keyword>
<dbReference type="PROSITE" id="PS51199">
    <property type="entry name" value="SF4_HELICASE"/>
    <property type="match status" value="1"/>
</dbReference>
<dbReference type="GO" id="GO:0005829">
    <property type="term" value="C:cytosol"/>
    <property type="evidence" value="ECO:0007669"/>
    <property type="project" value="TreeGrafter"/>
</dbReference>
<dbReference type="EMBL" id="BNAT01000019">
    <property type="protein sequence ID" value="GHE33875.1"/>
    <property type="molecule type" value="Genomic_DNA"/>
</dbReference>
<dbReference type="GO" id="GO:0006260">
    <property type="term" value="P:DNA replication"/>
    <property type="evidence" value="ECO:0007669"/>
    <property type="project" value="InterPro"/>
</dbReference>
<feature type="region of interest" description="Disordered" evidence="1">
    <location>
        <begin position="1"/>
        <end position="33"/>
    </location>
</feature>
<dbReference type="GO" id="GO:0003678">
    <property type="term" value="F:DNA helicase activity"/>
    <property type="evidence" value="ECO:0007669"/>
    <property type="project" value="InterPro"/>
</dbReference>
<dbReference type="SUPFAM" id="SSF52540">
    <property type="entry name" value="P-loop containing nucleoside triphosphate hydrolases"/>
    <property type="match status" value="1"/>
</dbReference>
<gene>
    <name evidence="3" type="ORF">GCM10017771_51140</name>
</gene>
<dbReference type="RefSeq" id="WP_189784793.1">
    <property type="nucleotide sequence ID" value="NZ_BNAT01000019.1"/>
</dbReference>
<reference evidence="3" key="2">
    <citation type="submission" date="2020-09" db="EMBL/GenBank/DDBJ databases">
        <authorList>
            <person name="Sun Q."/>
            <person name="Zhou Y."/>
        </authorList>
    </citation>
    <scope>NUCLEOTIDE SEQUENCE</scope>
    <source>
        <strain evidence="3">CGMCC 4.7403</strain>
    </source>
</reference>
<dbReference type="AlphaFoldDB" id="A0A919DCN1"/>
<dbReference type="PANTHER" id="PTHR30153">
    <property type="entry name" value="REPLICATIVE DNA HELICASE DNAB"/>
    <property type="match status" value="1"/>
</dbReference>
<evidence type="ECO:0000313" key="4">
    <source>
        <dbReference type="Proteomes" id="UP000603227"/>
    </source>
</evidence>
<comment type="caution">
    <text evidence="3">The sequence shown here is derived from an EMBL/GenBank/DDBJ whole genome shotgun (WGS) entry which is preliminary data.</text>
</comment>
<protein>
    <recommendedName>
        <fullName evidence="2">SF4 helicase domain-containing protein</fullName>
    </recommendedName>
</protein>
<dbReference type="Pfam" id="PF03796">
    <property type="entry name" value="DnaB_C"/>
    <property type="match status" value="1"/>
</dbReference>
<dbReference type="GO" id="GO:0005524">
    <property type="term" value="F:ATP binding"/>
    <property type="evidence" value="ECO:0007669"/>
    <property type="project" value="InterPro"/>
</dbReference>
<evidence type="ECO:0000313" key="3">
    <source>
        <dbReference type="EMBL" id="GHE33875.1"/>
    </source>
</evidence>
<dbReference type="InterPro" id="IPR027417">
    <property type="entry name" value="P-loop_NTPase"/>
</dbReference>
<dbReference type="Proteomes" id="UP000603227">
    <property type="component" value="Unassembled WGS sequence"/>
</dbReference>
<dbReference type="Gene3D" id="3.40.50.300">
    <property type="entry name" value="P-loop containing nucleotide triphosphate hydrolases"/>
    <property type="match status" value="1"/>
</dbReference>
<sequence>MVRNHARKADARRSTLSGGGSHRSAVKQQAPKPRVLTGLTALDDLLGGGLRPGRVAVVAARTAMGKSMLALTVARNCAFRQGRPALVASLEMSNEGLFERMLAAETGVLTERIRRRTLDPSDRGLIHAFADAARKAQLSFGGDGTTPSVAEIERQCATVVGRDGHLDLLVVDYLGLMHGALQQRASGDRRKEVAHVVADLQELATRLKAAVVIVEQLTRAPELRDDHRPRLSDLCHGEALLSHAETIILLHRSAYYDPQHRAGRYDRSPDPELYPADLFPRYGLPEPAVQRAELVVPYNRHGRTGTVEVGVELARARFFDLVPEPVG</sequence>
<dbReference type="PANTHER" id="PTHR30153:SF2">
    <property type="entry name" value="REPLICATIVE DNA HELICASE"/>
    <property type="match status" value="1"/>
</dbReference>
<proteinExistence type="predicted"/>
<accession>A0A919DCN1</accession>
<evidence type="ECO:0000256" key="1">
    <source>
        <dbReference type="SAM" id="MobiDB-lite"/>
    </source>
</evidence>